<organism evidence="3 4">
    <name type="scientific">Glomus cerebriforme</name>
    <dbReference type="NCBI Taxonomy" id="658196"/>
    <lineage>
        <taxon>Eukaryota</taxon>
        <taxon>Fungi</taxon>
        <taxon>Fungi incertae sedis</taxon>
        <taxon>Mucoromycota</taxon>
        <taxon>Glomeromycotina</taxon>
        <taxon>Glomeromycetes</taxon>
        <taxon>Glomerales</taxon>
        <taxon>Glomeraceae</taxon>
        <taxon>Glomus</taxon>
    </lineage>
</organism>
<dbReference type="PANTHER" id="PTHR31145">
    <property type="entry name" value="INTEGRAL MEMBRANE PROTEIN (AFU_ORTHOLOGUE AFUA_7G01610)"/>
    <property type="match status" value="1"/>
</dbReference>
<accession>A0A397TFH0</accession>
<keyword evidence="4" id="KW-1185">Reference proteome</keyword>
<proteinExistence type="predicted"/>
<keyword evidence="1" id="KW-0812">Transmembrane</keyword>
<dbReference type="EMBL" id="QKYT01000067">
    <property type="protein sequence ID" value="RIA95107.1"/>
    <property type="molecule type" value="Genomic_DNA"/>
</dbReference>
<protein>
    <submittedName>
        <fullName evidence="3">TRP-like family</fullName>
    </submittedName>
</protein>
<evidence type="ECO:0000313" key="4">
    <source>
        <dbReference type="Proteomes" id="UP000265703"/>
    </source>
</evidence>
<dbReference type="GO" id="GO:0055085">
    <property type="term" value="P:transmembrane transport"/>
    <property type="evidence" value="ECO:0007669"/>
    <property type="project" value="TreeGrafter"/>
</dbReference>
<feature type="domain" description="TRP C-terminal" evidence="2">
    <location>
        <begin position="2"/>
        <end position="262"/>
    </location>
</feature>
<evidence type="ECO:0000313" key="3">
    <source>
        <dbReference type="EMBL" id="RIA95107.1"/>
    </source>
</evidence>
<dbReference type="InterPro" id="IPR040241">
    <property type="entry name" value="TRP_Flc/Pkd2-like"/>
</dbReference>
<feature type="transmembrane region" description="Helical" evidence="1">
    <location>
        <begin position="169"/>
        <end position="188"/>
    </location>
</feature>
<feature type="transmembrane region" description="Helical" evidence="1">
    <location>
        <begin position="200"/>
        <end position="220"/>
    </location>
</feature>
<sequence>MLISFCCTMAVALAVALLIWLFAWTCKHLQSNWFNKWSFLKTAVENVHFLMLGGILRALILFYYPITLFAIYQLALIKDCWLFIFLAVICIVFLSLGVMIFCGYKILQPLKRNELEEYKKPSYALLYGSLYSQYIEDSSFKLTRIWFFIFPITYDFLRALVIGLGQRSAIAQIIGLLITDIIFLILLITYKPFKRPLMSYLKIGVIVLQIVIVILLIPFIGNTPLLYRIIIEYVMKSLQFIITILLVTFAIVALSVVIRNFMKGNEEDKDDNRSLIKEEKM</sequence>
<dbReference type="InterPro" id="IPR010308">
    <property type="entry name" value="TRP_C"/>
</dbReference>
<feature type="transmembrane region" description="Helical" evidence="1">
    <location>
        <begin position="47"/>
        <end position="71"/>
    </location>
</feature>
<dbReference type="Pfam" id="PF06011">
    <property type="entry name" value="TRP"/>
    <property type="match status" value="1"/>
</dbReference>
<evidence type="ECO:0000256" key="1">
    <source>
        <dbReference type="SAM" id="Phobius"/>
    </source>
</evidence>
<evidence type="ECO:0000259" key="2">
    <source>
        <dbReference type="Pfam" id="PF06011"/>
    </source>
</evidence>
<gene>
    <name evidence="3" type="ORF">C1645_758196</name>
</gene>
<dbReference type="STRING" id="658196.A0A397TFH0"/>
<comment type="caution">
    <text evidence="3">The sequence shown here is derived from an EMBL/GenBank/DDBJ whole genome shotgun (WGS) entry which is preliminary data.</text>
</comment>
<dbReference type="PANTHER" id="PTHR31145:SF6">
    <property type="entry name" value="INTEGRAL MEMBRANE PROTEIN (AFU_ORTHOLOGUE AFUA_7G01610)"/>
    <property type="match status" value="1"/>
</dbReference>
<dbReference type="AlphaFoldDB" id="A0A397TFH0"/>
<feature type="transmembrane region" description="Helical" evidence="1">
    <location>
        <begin position="83"/>
        <end position="107"/>
    </location>
</feature>
<keyword evidence="1" id="KW-0472">Membrane</keyword>
<feature type="transmembrane region" description="Helical" evidence="1">
    <location>
        <begin position="240"/>
        <end position="258"/>
    </location>
</feature>
<keyword evidence="1" id="KW-1133">Transmembrane helix</keyword>
<dbReference type="GO" id="GO:0016020">
    <property type="term" value="C:membrane"/>
    <property type="evidence" value="ECO:0007669"/>
    <property type="project" value="TreeGrafter"/>
</dbReference>
<dbReference type="Proteomes" id="UP000265703">
    <property type="component" value="Unassembled WGS sequence"/>
</dbReference>
<name>A0A397TFH0_9GLOM</name>
<reference evidence="3 4" key="1">
    <citation type="submission" date="2018-06" db="EMBL/GenBank/DDBJ databases">
        <title>Comparative genomics reveals the genomic features of Rhizophagus irregularis, R. cerebriforme, R. diaphanum and Gigaspora rosea, and their symbiotic lifestyle signature.</title>
        <authorList>
            <person name="Morin E."/>
            <person name="San Clemente H."/>
            <person name="Chen E.C.H."/>
            <person name="De La Providencia I."/>
            <person name="Hainaut M."/>
            <person name="Kuo A."/>
            <person name="Kohler A."/>
            <person name="Murat C."/>
            <person name="Tang N."/>
            <person name="Roy S."/>
            <person name="Loubradou J."/>
            <person name="Henrissat B."/>
            <person name="Grigoriev I.V."/>
            <person name="Corradi N."/>
            <person name="Roux C."/>
            <person name="Martin F.M."/>
        </authorList>
    </citation>
    <scope>NUCLEOTIDE SEQUENCE [LARGE SCALE GENOMIC DNA]</scope>
    <source>
        <strain evidence="3 4">DAOM 227022</strain>
    </source>
</reference>
<dbReference type="OrthoDB" id="2115177at2759"/>